<dbReference type="EMBL" id="JAATOP010000001">
    <property type="protein sequence ID" value="NIY71219.1"/>
    <property type="molecule type" value="Genomic_DNA"/>
</dbReference>
<reference evidence="3 4" key="1">
    <citation type="submission" date="2020-03" db="EMBL/GenBank/DDBJ databases">
        <title>Bacterial isolates of synthetic phycosphere.</title>
        <authorList>
            <person name="Fu H."/>
            <person name="Moran M.A."/>
        </authorList>
    </citation>
    <scope>NUCLEOTIDE SEQUENCE [LARGE SCALE GENOMIC DNA]</scope>
    <source>
        <strain evidence="3 4">HF1</strain>
    </source>
</reference>
<dbReference type="Proteomes" id="UP000709466">
    <property type="component" value="Unassembled WGS sequence"/>
</dbReference>
<sequence>MSFDLEHLAALTARGPVARIVVTRTAGSVPREAGTVMYVWEDGQDGTIGGGRLEWEAVVAARTQTDALSERTYPLGPGLGQCCGGSVTLVTEVFTAETLPTLPYARPLKPNPMPTSVERKLAHIGKLPAPVIVHGWLIETAPPRGREIWVWGSGHVGRALVAVLAPLADIKWVDIAQDRFPSDIPFGVTDLVAVDPVQMVKHAPKTAEHVILTHSHELDLALCHALLAHGFSGLGLIGSQTKRARFFKRLADLGHRQEQIARIVCPIGDPSLGKHPQAIALGVATDVLQRAHIGQGTGQGNSDTA</sequence>
<dbReference type="PANTHER" id="PTHR30388:SF6">
    <property type="entry name" value="XANTHINE DEHYDROGENASE SUBUNIT A-RELATED"/>
    <property type="match status" value="1"/>
</dbReference>
<keyword evidence="4" id="KW-1185">Reference proteome</keyword>
<gene>
    <name evidence="3" type="primary">xdhC</name>
    <name evidence="3" type="ORF">HCZ30_02085</name>
</gene>
<dbReference type="PANTHER" id="PTHR30388">
    <property type="entry name" value="ALDEHYDE OXIDOREDUCTASE MOLYBDENUM COFACTOR ASSEMBLY PROTEIN"/>
    <property type="match status" value="1"/>
</dbReference>
<feature type="domain" description="XdhC Rossmann" evidence="2">
    <location>
        <begin position="148"/>
        <end position="286"/>
    </location>
</feature>
<dbReference type="InterPro" id="IPR052698">
    <property type="entry name" value="MoCofactor_Util/Proc"/>
</dbReference>
<dbReference type="InterPro" id="IPR027051">
    <property type="entry name" value="XdhC_Rossmann_dom"/>
</dbReference>
<evidence type="ECO:0000259" key="2">
    <source>
        <dbReference type="Pfam" id="PF13478"/>
    </source>
</evidence>
<dbReference type="RefSeq" id="WP_167636099.1">
    <property type="nucleotide sequence ID" value="NZ_JAATOP010000001.1"/>
</dbReference>
<dbReference type="InterPro" id="IPR014308">
    <property type="entry name" value="Xanthine_DH_XdhC"/>
</dbReference>
<accession>A0ABX0VTB3</accession>
<comment type="caution">
    <text evidence="3">The sequence shown here is derived from an EMBL/GenBank/DDBJ whole genome shotgun (WGS) entry which is preliminary data.</text>
</comment>
<protein>
    <submittedName>
        <fullName evidence="3">Xanthine dehydrogenase accessory protein XdhC</fullName>
    </submittedName>
</protein>
<organism evidence="3 4">
    <name type="scientific">Marivivens donghaensis</name>
    <dbReference type="NCBI Taxonomy" id="1699413"/>
    <lineage>
        <taxon>Bacteria</taxon>
        <taxon>Pseudomonadati</taxon>
        <taxon>Pseudomonadota</taxon>
        <taxon>Alphaproteobacteria</taxon>
        <taxon>Rhodobacterales</taxon>
        <taxon>Paracoccaceae</taxon>
        <taxon>Marivivens group</taxon>
        <taxon>Marivivens</taxon>
    </lineage>
</organism>
<dbReference type="Pfam" id="PF02625">
    <property type="entry name" value="XdhC_CoxI"/>
    <property type="match status" value="1"/>
</dbReference>
<evidence type="ECO:0000313" key="3">
    <source>
        <dbReference type="EMBL" id="NIY71219.1"/>
    </source>
</evidence>
<feature type="domain" description="XdhC- CoxI" evidence="1">
    <location>
        <begin position="11"/>
        <end position="64"/>
    </location>
</feature>
<name>A0ABX0VTB3_9RHOB</name>
<evidence type="ECO:0000313" key="4">
    <source>
        <dbReference type="Proteomes" id="UP000709466"/>
    </source>
</evidence>
<proteinExistence type="predicted"/>
<evidence type="ECO:0000259" key="1">
    <source>
        <dbReference type="Pfam" id="PF02625"/>
    </source>
</evidence>
<dbReference type="NCBIfam" id="TIGR02964">
    <property type="entry name" value="xanthine_xdhC"/>
    <property type="match status" value="1"/>
</dbReference>
<dbReference type="Pfam" id="PF13478">
    <property type="entry name" value="XdhC_C"/>
    <property type="match status" value="1"/>
</dbReference>
<dbReference type="Gene3D" id="3.40.50.720">
    <property type="entry name" value="NAD(P)-binding Rossmann-like Domain"/>
    <property type="match status" value="1"/>
</dbReference>
<dbReference type="InterPro" id="IPR003777">
    <property type="entry name" value="XdhC_CoxI"/>
</dbReference>